<dbReference type="GO" id="GO:0015031">
    <property type="term" value="P:protein transport"/>
    <property type="evidence" value="ECO:0007669"/>
    <property type="project" value="UniProtKB-KW"/>
</dbReference>
<comment type="subcellular location">
    <subcellularLocation>
        <location evidence="1">Cell membrane</location>
        <topology evidence="1">Single-pass membrane protein</topology>
    </subcellularLocation>
    <subcellularLocation>
        <location evidence="7">Cell membrane</location>
        <topology evidence="7">Single-pass type II membrane protein</topology>
    </subcellularLocation>
</comment>
<evidence type="ECO:0000313" key="9">
    <source>
        <dbReference type="Proteomes" id="UP000823612"/>
    </source>
</evidence>
<keyword evidence="7" id="KW-0653">Protein transport</keyword>
<dbReference type="Proteomes" id="UP000823612">
    <property type="component" value="Unassembled WGS sequence"/>
</dbReference>
<dbReference type="InterPro" id="IPR003400">
    <property type="entry name" value="ExbD"/>
</dbReference>
<comment type="similarity">
    <text evidence="2 7">Belongs to the ExbD/TolR family.</text>
</comment>
<reference evidence="8" key="2">
    <citation type="journal article" date="2021" name="PeerJ">
        <title>Extensive microbial diversity within the chicken gut microbiome revealed by metagenomics and culture.</title>
        <authorList>
            <person name="Gilroy R."/>
            <person name="Ravi A."/>
            <person name="Getino M."/>
            <person name="Pursley I."/>
            <person name="Horton D.L."/>
            <person name="Alikhan N.F."/>
            <person name="Baker D."/>
            <person name="Gharbi K."/>
            <person name="Hall N."/>
            <person name="Watson M."/>
            <person name="Adriaenssens E.M."/>
            <person name="Foster-Nyarko E."/>
            <person name="Jarju S."/>
            <person name="Secka A."/>
            <person name="Antonio M."/>
            <person name="Oren A."/>
            <person name="Chaudhuri R.R."/>
            <person name="La Ragione R."/>
            <person name="Hildebrand F."/>
            <person name="Pallen M.J."/>
        </authorList>
    </citation>
    <scope>NUCLEOTIDE SEQUENCE</scope>
    <source>
        <strain evidence="8">2889</strain>
    </source>
</reference>
<sequence length="137" mass="15306">MALKTRYKPDLNFSSASMSDLVFLLLIFFILLSTMVSPNAIKLLLPNSNSKTMAKQNFTIYINAQYQYFVEQTLVDAPGLESAINRLAASNPEATIVLRIDRTVPVQYLVRVMDAVNTVNEQTGYKLKTILATAPNE</sequence>
<keyword evidence="4 7" id="KW-0812">Transmembrane</keyword>
<comment type="caution">
    <text evidence="8">The sequence shown here is derived from an EMBL/GenBank/DDBJ whole genome shotgun (WGS) entry which is preliminary data.</text>
</comment>
<keyword evidence="7" id="KW-0813">Transport</keyword>
<dbReference type="Pfam" id="PF02472">
    <property type="entry name" value="ExbD"/>
    <property type="match status" value="1"/>
</dbReference>
<evidence type="ECO:0000256" key="1">
    <source>
        <dbReference type="ARBA" id="ARBA00004162"/>
    </source>
</evidence>
<evidence type="ECO:0000256" key="5">
    <source>
        <dbReference type="ARBA" id="ARBA00022989"/>
    </source>
</evidence>
<dbReference type="GO" id="GO:0005886">
    <property type="term" value="C:plasma membrane"/>
    <property type="evidence" value="ECO:0007669"/>
    <property type="project" value="UniProtKB-SubCell"/>
</dbReference>
<dbReference type="AlphaFoldDB" id="A0A9D9H3P5"/>
<name>A0A9D9H3P5_9BACT</name>
<evidence type="ECO:0000256" key="6">
    <source>
        <dbReference type="ARBA" id="ARBA00023136"/>
    </source>
</evidence>
<dbReference type="EMBL" id="JADIMZ010000155">
    <property type="protein sequence ID" value="MBO8433598.1"/>
    <property type="molecule type" value="Genomic_DNA"/>
</dbReference>
<keyword evidence="5" id="KW-1133">Transmembrane helix</keyword>
<evidence type="ECO:0000256" key="2">
    <source>
        <dbReference type="ARBA" id="ARBA00005811"/>
    </source>
</evidence>
<organism evidence="8 9">
    <name type="scientific">Candidatus Pullibacteroides excrementavium</name>
    <dbReference type="NCBI Taxonomy" id="2840905"/>
    <lineage>
        <taxon>Bacteria</taxon>
        <taxon>Pseudomonadati</taxon>
        <taxon>Bacteroidota</taxon>
        <taxon>Bacteroidia</taxon>
        <taxon>Bacteroidales</taxon>
        <taxon>Candidatus Pullibacteroides</taxon>
    </lineage>
</organism>
<dbReference type="GO" id="GO:0022857">
    <property type="term" value="F:transmembrane transporter activity"/>
    <property type="evidence" value="ECO:0007669"/>
    <property type="project" value="InterPro"/>
</dbReference>
<gene>
    <name evidence="8" type="ORF">IAB08_09965</name>
</gene>
<reference evidence="8" key="1">
    <citation type="submission" date="2020-10" db="EMBL/GenBank/DDBJ databases">
        <authorList>
            <person name="Gilroy R."/>
        </authorList>
    </citation>
    <scope>NUCLEOTIDE SEQUENCE</scope>
    <source>
        <strain evidence="8">2889</strain>
    </source>
</reference>
<dbReference type="PANTHER" id="PTHR30558">
    <property type="entry name" value="EXBD MEMBRANE COMPONENT OF PMF-DRIVEN MACROMOLECULE IMPORT SYSTEM"/>
    <property type="match status" value="1"/>
</dbReference>
<dbReference type="Gene3D" id="3.30.420.270">
    <property type="match status" value="1"/>
</dbReference>
<evidence type="ECO:0000256" key="7">
    <source>
        <dbReference type="RuleBase" id="RU003879"/>
    </source>
</evidence>
<keyword evidence="6" id="KW-0472">Membrane</keyword>
<keyword evidence="3" id="KW-1003">Cell membrane</keyword>
<evidence type="ECO:0000256" key="3">
    <source>
        <dbReference type="ARBA" id="ARBA00022475"/>
    </source>
</evidence>
<proteinExistence type="inferred from homology"/>
<evidence type="ECO:0000256" key="4">
    <source>
        <dbReference type="ARBA" id="ARBA00022692"/>
    </source>
</evidence>
<evidence type="ECO:0000313" key="8">
    <source>
        <dbReference type="EMBL" id="MBO8433598.1"/>
    </source>
</evidence>
<protein>
    <submittedName>
        <fullName evidence="8">Biopolymer transporter ExbD</fullName>
    </submittedName>
</protein>
<accession>A0A9D9H3P5</accession>